<evidence type="ECO:0000256" key="3">
    <source>
        <dbReference type="ARBA" id="ARBA00022723"/>
    </source>
</evidence>
<organism evidence="9 10">
    <name type="scientific">Bacillus mesophilum</name>
    <dbReference type="NCBI Taxonomy" id="1071718"/>
    <lineage>
        <taxon>Bacteria</taxon>
        <taxon>Bacillati</taxon>
        <taxon>Bacillota</taxon>
        <taxon>Bacilli</taxon>
        <taxon>Bacillales</taxon>
        <taxon>Bacillaceae</taxon>
        <taxon>Bacillus</taxon>
    </lineage>
</organism>
<evidence type="ECO:0000256" key="1">
    <source>
        <dbReference type="ARBA" id="ARBA00022448"/>
    </source>
</evidence>
<keyword evidence="6" id="KW-0408">Iron</keyword>
<keyword evidence="4" id="KW-0677">Repeat</keyword>
<dbReference type="Proteomes" id="UP000441354">
    <property type="component" value="Unassembled WGS sequence"/>
</dbReference>
<feature type="domain" description="4Fe-4S ferredoxin-type" evidence="8">
    <location>
        <begin position="75"/>
        <end position="104"/>
    </location>
</feature>
<keyword evidence="5" id="KW-0249">Electron transport</keyword>
<dbReference type="InterPro" id="IPR017900">
    <property type="entry name" value="4Fe4S_Fe_S_CS"/>
</dbReference>
<evidence type="ECO:0000256" key="5">
    <source>
        <dbReference type="ARBA" id="ARBA00022982"/>
    </source>
</evidence>
<dbReference type="SUPFAM" id="SSF54862">
    <property type="entry name" value="4Fe-4S ferredoxins"/>
    <property type="match status" value="1"/>
</dbReference>
<accession>A0A7V7UWG1</accession>
<evidence type="ECO:0000256" key="7">
    <source>
        <dbReference type="ARBA" id="ARBA00023014"/>
    </source>
</evidence>
<evidence type="ECO:0000259" key="8">
    <source>
        <dbReference type="PROSITE" id="PS51379"/>
    </source>
</evidence>
<gene>
    <name evidence="9" type="ORF">F7732_08825</name>
</gene>
<dbReference type="InterPro" id="IPR050954">
    <property type="entry name" value="ET_IronSulfur_Cluster-Binding"/>
</dbReference>
<evidence type="ECO:0000256" key="2">
    <source>
        <dbReference type="ARBA" id="ARBA00022485"/>
    </source>
</evidence>
<evidence type="ECO:0000256" key="4">
    <source>
        <dbReference type="ARBA" id="ARBA00022737"/>
    </source>
</evidence>
<keyword evidence="1" id="KW-0813">Transport</keyword>
<keyword evidence="3" id="KW-0479">Metal-binding</keyword>
<name>A0A7V7UWG1_9BACI</name>
<evidence type="ECO:0000313" key="10">
    <source>
        <dbReference type="Proteomes" id="UP000441354"/>
    </source>
</evidence>
<protein>
    <submittedName>
        <fullName evidence="9">4Fe-4S dicluster domain-containing protein</fullName>
    </submittedName>
</protein>
<dbReference type="Pfam" id="PF13247">
    <property type="entry name" value="Fer4_11"/>
    <property type="match status" value="1"/>
</dbReference>
<evidence type="ECO:0000313" key="9">
    <source>
        <dbReference type="EMBL" id="KAB2334166.1"/>
    </source>
</evidence>
<keyword evidence="10" id="KW-1185">Reference proteome</keyword>
<dbReference type="AlphaFoldDB" id="A0A7V7UWG1"/>
<proteinExistence type="predicted"/>
<dbReference type="OrthoDB" id="9779457at2"/>
<dbReference type="Gene3D" id="3.30.70.20">
    <property type="match status" value="2"/>
</dbReference>
<keyword evidence="2" id="KW-0004">4Fe-4S</keyword>
<dbReference type="PROSITE" id="PS51379">
    <property type="entry name" value="4FE4S_FER_2"/>
    <property type="match status" value="2"/>
</dbReference>
<dbReference type="PROSITE" id="PS00198">
    <property type="entry name" value="4FE4S_FER_1"/>
    <property type="match status" value="1"/>
</dbReference>
<evidence type="ECO:0000256" key="6">
    <source>
        <dbReference type="ARBA" id="ARBA00023004"/>
    </source>
</evidence>
<dbReference type="EMBL" id="WBOT01000002">
    <property type="protein sequence ID" value="KAB2334166.1"/>
    <property type="molecule type" value="Genomic_DNA"/>
</dbReference>
<dbReference type="PANTHER" id="PTHR43177:SF5">
    <property type="entry name" value="ANAEROBIC DIMETHYL SULFOXIDE REDUCTASE CHAIN B-RELATED"/>
    <property type="match status" value="1"/>
</dbReference>
<comment type="caution">
    <text evidence="9">The sequence shown here is derived from an EMBL/GenBank/DDBJ whole genome shotgun (WGS) entry which is preliminary data.</text>
</comment>
<dbReference type="Pfam" id="PF12800">
    <property type="entry name" value="Fer4_4"/>
    <property type="match status" value="1"/>
</dbReference>
<keyword evidence="7" id="KW-0411">Iron-sulfur</keyword>
<dbReference type="InterPro" id="IPR017896">
    <property type="entry name" value="4Fe4S_Fe-S-bd"/>
</dbReference>
<dbReference type="CDD" id="cd16371">
    <property type="entry name" value="DMSOR_beta_like"/>
    <property type="match status" value="1"/>
</dbReference>
<sequence length="187" mass="20937">MVKQLGFVFDIDLCIGCKTCEVACRNENQTAGTVRWRKVTRQVDGSFLSLSCNHCSSPECFRVCPENAFTKRMDGIVEIHAERCSGCGLCMEACPYHAPQFDPITHKVTKCQMCNSRIDQGLQAACVEACPTEALTVKDLNTFCHVNGMGTTLGFPDTRLTNPSIVFFPEKERKRYFQIESFSEGRV</sequence>
<dbReference type="RefSeq" id="WP_151573495.1">
    <property type="nucleotide sequence ID" value="NZ_WBOT01000002.1"/>
</dbReference>
<dbReference type="PANTHER" id="PTHR43177">
    <property type="entry name" value="PROTEIN NRFC"/>
    <property type="match status" value="1"/>
</dbReference>
<feature type="domain" description="4Fe-4S ferredoxin-type" evidence="8">
    <location>
        <begin position="5"/>
        <end position="34"/>
    </location>
</feature>
<reference evidence="9 10" key="1">
    <citation type="journal article" date="2014" name="Arch. Microbiol.">
        <title>Bacillus mesophilum sp. nov., strain IITR-54T, a novel 4-chlorobiphenyl dechlorinating bacterium.</title>
        <authorList>
            <person name="Manickam N."/>
            <person name="Singh N.K."/>
            <person name="Bajaj A."/>
            <person name="Kumar R.M."/>
            <person name="Kaur G."/>
            <person name="Kaur N."/>
            <person name="Bala M."/>
            <person name="Kumar A."/>
            <person name="Mayilraj S."/>
        </authorList>
    </citation>
    <scope>NUCLEOTIDE SEQUENCE [LARGE SCALE GENOMIC DNA]</scope>
    <source>
        <strain evidence="9 10">IITR-54</strain>
    </source>
</reference>
<dbReference type="GO" id="GO:0051539">
    <property type="term" value="F:4 iron, 4 sulfur cluster binding"/>
    <property type="evidence" value="ECO:0007669"/>
    <property type="project" value="UniProtKB-KW"/>
</dbReference>
<dbReference type="GO" id="GO:0046872">
    <property type="term" value="F:metal ion binding"/>
    <property type="evidence" value="ECO:0007669"/>
    <property type="project" value="UniProtKB-KW"/>
</dbReference>